<keyword evidence="5 7" id="KW-1133">Transmembrane helix</keyword>
<sequence>MTDTMPVGSTGAPPAGPAGPAGPRRAGKRRHTSRYVRARLTHLLLVLLAVTFLSFVVVDLLPGDAAVVVAGENATPEQVQEVRETLQLDRPLLIRYVDWLGGVLTGDLGSSFRTGQPVLEALGERIPVSLQLAVVAQLLALVIAVPLAVYSAYRPGRLVDRTTMTLGFAGAAMPQFVLGMVLIVVFAGGFSSVLPATGYTSFFDDPLANLRSIILPCVTLMVAEAAVYRQLLRSDMISTLQEDFILMARSKGLRPRAILLRHALRPSSFSLITLSGVNLGRLIGGTVIVETLFAIPGLGQLIVQAVFNRDYLILQGALLFVAVAYVAINMLIDLLYLVLDPRVRRDV</sequence>
<dbReference type="PANTHER" id="PTHR43163:SF6">
    <property type="entry name" value="DIPEPTIDE TRANSPORT SYSTEM PERMEASE PROTEIN DPPB-RELATED"/>
    <property type="match status" value="1"/>
</dbReference>
<dbReference type="CDD" id="cd06261">
    <property type="entry name" value="TM_PBP2"/>
    <property type="match status" value="1"/>
</dbReference>
<dbReference type="RefSeq" id="WP_252435442.1">
    <property type="nucleotide sequence ID" value="NZ_JAGSOV010000007.1"/>
</dbReference>
<keyword evidence="3" id="KW-1003">Cell membrane</keyword>
<feature type="transmembrane region" description="Helical" evidence="7">
    <location>
        <begin position="313"/>
        <end position="339"/>
    </location>
</feature>
<dbReference type="PANTHER" id="PTHR43163">
    <property type="entry name" value="DIPEPTIDE TRANSPORT SYSTEM PERMEASE PROTEIN DPPB-RELATED"/>
    <property type="match status" value="1"/>
</dbReference>
<keyword evidence="4 7" id="KW-0812">Transmembrane</keyword>
<comment type="caution">
    <text evidence="10">The sequence shown here is derived from an EMBL/GenBank/DDBJ whole genome shotgun (WGS) entry which is preliminary data.</text>
</comment>
<evidence type="ECO:0000313" key="10">
    <source>
        <dbReference type="EMBL" id="MCO1653835.1"/>
    </source>
</evidence>
<feature type="transmembrane region" description="Helical" evidence="7">
    <location>
        <begin position="132"/>
        <end position="153"/>
    </location>
</feature>
<feature type="region of interest" description="Disordered" evidence="8">
    <location>
        <begin position="1"/>
        <end position="30"/>
    </location>
</feature>
<reference evidence="10" key="1">
    <citation type="submission" date="2021-04" db="EMBL/GenBank/DDBJ databases">
        <title>Pseudonocardia sp. nov., isolated from sandy soil of mangrove forest.</title>
        <authorList>
            <person name="Zan Z."/>
            <person name="Huang R."/>
            <person name="Liu W."/>
        </authorList>
    </citation>
    <scope>NUCLEOTIDE SEQUENCE</scope>
    <source>
        <strain evidence="10">S2-4</strain>
    </source>
</reference>
<organism evidence="10 11">
    <name type="scientific">Pseudonocardia humida</name>
    <dbReference type="NCBI Taxonomy" id="2800819"/>
    <lineage>
        <taxon>Bacteria</taxon>
        <taxon>Bacillati</taxon>
        <taxon>Actinomycetota</taxon>
        <taxon>Actinomycetes</taxon>
        <taxon>Pseudonocardiales</taxon>
        <taxon>Pseudonocardiaceae</taxon>
        <taxon>Pseudonocardia</taxon>
    </lineage>
</organism>
<dbReference type="SUPFAM" id="SSF161098">
    <property type="entry name" value="MetI-like"/>
    <property type="match status" value="1"/>
</dbReference>
<comment type="subcellular location">
    <subcellularLocation>
        <location evidence="1 7">Cell membrane</location>
        <topology evidence="1 7">Multi-pass membrane protein</topology>
    </subcellularLocation>
</comment>
<dbReference type="InterPro" id="IPR045621">
    <property type="entry name" value="BPD_transp_1_N"/>
</dbReference>
<keyword evidence="2 7" id="KW-0813">Transport</keyword>
<dbReference type="Proteomes" id="UP001165283">
    <property type="component" value="Unassembled WGS sequence"/>
</dbReference>
<evidence type="ECO:0000256" key="1">
    <source>
        <dbReference type="ARBA" id="ARBA00004651"/>
    </source>
</evidence>
<feature type="transmembrane region" description="Helical" evidence="7">
    <location>
        <begin position="210"/>
        <end position="228"/>
    </location>
</feature>
<dbReference type="EMBL" id="JAGSOV010000007">
    <property type="protein sequence ID" value="MCO1653835.1"/>
    <property type="molecule type" value="Genomic_DNA"/>
</dbReference>
<feature type="transmembrane region" description="Helical" evidence="7">
    <location>
        <begin position="165"/>
        <end position="190"/>
    </location>
</feature>
<keyword evidence="6 7" id="KW-0472">Membrane</keyword>
<dbReference type="Pfam" id="PF00528">
    <property type="entry name" value="BPD_transp_1"/>
    <property type="match status" value="1"/>
</dbReference>
<evidence type="ECO:0000256" key="8">
    <source>
        <dbReference type="SAM" id="MobiDB-lite"/>
    </source>
</evidence>
<evidence type="ECO:0000256" key="5">
    <source>
        <dbReference type="ARBA" id="ARBA00022989"/>
    </source>
</evidence>
<evidence type="ECO:0000313" key="11">
    <source>
        <dbReference type="Proteomes" id="UP001165283"/>
    </source>
</evidence>
<comment type="similarity">
    <text evidence="7">Belongs to the binding-protein-dependent transport system permease family.</text>
</comment>
<protein>
    <submittedName>
        <fullName evidence="10">ABC transporter permease</fullName>
    </submittedName>
</protein>
<evidence type="ECO:0000259" key="9">
    <source>
        <dbReference type="PROSITE" id="PS50928"/>
    </source>
</evidence>
<dbReference type="Gene3D" id="1.10.3720.10">
    <property type="entry name" value="MetI-like"/>
    <property type="match status" value="1"/>
</dbReference>
<evidence type="ECO:0000256" key="7">
    <source>
        <dbReference type="RuleBase" id="RU363032"/>
    </source>
</evidence>
<gene>
    <name evidence="10" type="ORF">KDL28_02080</name>
</gene>
<feature type="transmembrane region" description="Helical" evidence="7">
    <location>
        <begin position="38"/>
        <end position="58"/>
    </location>
</feature>
<accession>A0ABT0ZSZ6</accession>
<dbReference type="Pfam" id="PF19300">
    <property type="entry name" value="BPD_transp_1_N"/>
    <property type="match status" value="1"/>
</dbReference>
<feature type="transmembrane region" description="Helical" evidence="7">
    <location>
        <begin position="282"/>
        <end position="307"/>
    </location>
</feature>
<proteinExistence type="inferred from homology"/>
<keyword evidence="11" id="KW-1185">Reference proteome</keyword>
<dbReference type="InterPro" id="IPR035906">
    <property type="entry name" value="MetI-like_sf"/>
</dbReference>
<evidence type="ECO:0000256" key="6">
    <source>
        <dbReference type="ARBA" id="ARBA00023136"/>
    </source>
</evidence>
<evidence type="ECO:0000256" key="4">
    <source>
        <dbReference type="ARBA" id="ARBA00022692"/>
    </source>
</evidence>
<dbReference type="PROSITE" id="PS50928">
    <property type="entry name" value="ABC_TM1"/>
    <property type="match status" value="1"/>
</dbReference>
<dbReference type="InterPro" id="IPR000515">
    <property type="entry name" value="MetI-like"/>
</dbReference>
<evidence type="ECO:0000256" key="3">
    <source>
        <dbReference type="ARBA" id="ARBA00022475"/>
    </source>
</evidence>
<feature type="domain" description="ABC transmembrane type-1" evidence="9">
    <location>
        <begin position="126"/>
        <end position="336"/>
    </location>
</feature>
<evidence type="ECO:0000256" key="2">
    <source>
        <dbReference type="ARBA" id="ARBA00022448"/>
    </source>
</evidence>
<name>A0ABT0ZSZ6_9PSEU</name>